<evidence type="ECO:0000256" key="1">
    <source>
        <dbReference type="ARBA" id="ARBA00022737"/>
    </source>
</evidence>
<feature type="transmembrane region" description="Helical" evidence="4">
    <location>
        <begin position="279"/>
        <end position="301"/>
    </location>
</feature>
<reference evidence="7" key="1">
    <citation type="journal article" date="2015" name="Genome">
        <title>Whole Genome Sequence of the Non-Microcystin-Producing Microcystis aeruginosa Strain NIES-44.</title>
        <authorList>
            <person name="Okano K."/>
            <person name="Miyata N."/>
            <person name="Ozaki Y."/>
        </authorList>
    </citation>
    <scope>NUCLEOTIDE SEQUENCE [LARGE SCALE GENOMIC DNA]</scope>
    <source>
        <strain evidence="7">NIES-44</strain>
    </source>
</reference>
<feature type="transmembrane region" description="Helical" evidence="4">
    <location>
        <begin position="307"/>
        <end position="328"/>
    </location>
</feature>
<dbReference type="PROSITE" id="PS50293">
    <property type="entry name" value="TPR_REGION"/>
    <property type="match status" value="1"/>
</dbReference>
<dbReference type="PANTHER" id="PTHR44858">
    <property type="entry name" value="TETRATRICOPEPTIDE REPEAT PROTEIN 6"/>
    <property type="match status" value="1"/>
</dbReference>
<dbReference type="Gene3D" id="1.25.40.10">
    <property type="entry name" value="Tetratricopeptide repeat domain"/>
    <property type="match status" value="2"/>
</dbReference>
<evidence type="ECO:0000256" key="2">
    <source>
        <dbReference type="ARBA" id="ARBA00022803"/>
    </source>
</evidence>
<dbReference type="InterPro" id="IPR050498">
    <property type="entry name" value="Ycf3"/>
</dbReference>
<keyword evidence="2 3" id="KW-0802">TPR repeat</keyword>
<protein>
    <submittedName>
        <fullName evidence="6">Chaperone protein DnaJ</fullName>
    </submittedName>
</protein>
<dbReference type="RefSeq" id="WP_002735645.1">
    <property type="nucleotide sequence ID" value="NZ_BBPA01000013.1"/>
</dbReference>
<dbReference type="Pfam" id="PF07719">
    <property type="entry name" value="TPR_2"/>
    <property type="match status" value="1"/>
</dbReference>
<dbReference type="SMART" id="SM00271">
    <property type="entry name" value="DnaJ"/>
    <property type="match status" value="1"/>
</dbReference>
<evidence type="ECO:0000313" key="7">
    <source>
        <dbReference type="Proteomes" id="UP000030321"/>
    </source>
</evidence>
<dbReference type="EMBL" id="BBPA01000013">
    <property type="protein sequence ID" value="GAL91817.1"/>
    <property type="molecule type" value="Genomic_DNA"/>
</dbReference>
<proteinExistence type="predicted"/>
<evidence type="ECO:0000256" key="4">
    <source>
        <dbReference type="SAM" id="Phobius"/>
    </source>
</evidence>
<feature type="repeat" description="TPR" evidence="3">
    <location>
        <begin position="79"/>
        <end position="112"/>
    </location>
</feature>
<dbReference type="InterPro" id="IPR011990">
    <property type="entry name" value="TPR-like_helical_dom_sf"/>
</dbReference>
<evidence type="ECO:0000259" key="5">
    <source>
        <dbReference type="PROSITE" id="PS50076"/>
    </source>
</evidence>
<dbReference type="SMART" id="SM00028">
    <property type="entry name" value="TPR"/>
    <property type="match status" value="4"/>
</dbReference>
<accession>A0A0A1VPT6</accession>
<dbReference type="AlphaFoldDB" id="A0A0A1VPT6"/>
<sequence length="421" mass="48933">MKNYYEVLQIPRNASNNQIKAAFRRLARQYHPDYNPNDPEAVRKFREIEQAYRVLSDKGQRKEYDRNLSPEIPTFNPSAEDFYQQGWHYAQEKNYQLAIAFYQQAIAINPQFWQAYLQRAEVYYHNQQDRQVLSDCRQVLQLKPDCSQAYYYLGLSRQRLGYTQSSLEAYRKAIAIDPDNPQFYYQRGLALEELSELPAARKDFQIAAKKFKQQGNFRRYYAIENKLRDPQKSYRQQQSIKWSKTIFIVFDLLKISCSSLLKPKTGMAEAFLKSNRNQALATGVLAAIISSFFIAVTWQNWTVKSEFLLLLGWAVFPFIILTLSSWFGRKLSNKYGSFTGDIFLAGLIVLPFSFVILLTSYLSINSDIIGAIIGVTGGYLTGMLYYGYRHLSNISWPISLLLLPFVLGFLTANIWGVYYYL</sequence>
<keyword evidence="1" id="KW-0677">Repeat</keyword>
<dbReference type="PRINTS" id="PR00625">
    <property type="entry name" value="JDOMAIN"/>
</dbReference>
<dbReference type="InterPro" id="IPR013105">
    <property type="entry name" value="TPR_2"/>
</dbReference>
<evidence type="ECO:0000313" key="6">
    <source>
        <dbReference type="EMBL" id="GAL91817.1"/>
    </source>
</evidence>
<dbReference type="SUPFAM" id="SSF46565">
    <property type="entry name" value="Chaperone J-domain"/>
    <property type="match status" value="1"/>
</dbReference>
<keyword evidence="4" id="KW-1133">Transmembrane helix</keyword>
<dbReference type="InterPro" id="IPR036869">
    <property type="entry name" value="J_dom_sf"/>
</dbReference>
<feature type="domain" description="J" evidence="5">
    <location>
        <begin position="3"/>
        <end position="68"/>
    </location>
</feature>
<dbReference type="Pfam" id="PF00226">
    <property type="entry name" value="DnaJ"/>
    <property type="match status" value="1"/>
</dbReference>
<gene>
    <name evidence="6" type="ORF">N44_00105</name>
</gene>
<keyword evidence="4" id="KW-0812">Transmembrane</keyword>
<dbReference type="PROSITE" id="PS50076">
    <property type="entry name" value="DNAJ_2"/>
    <property type="match status" value="1"/>
</dbReference>
<dbReference type="Gene3D" id="1.10.287.110">
    <property type="entry name" value="DnaJ domain"/>
    <property type="match status" value="1"/>
</dbReference>
<feature type="repeat" description="TPR" evidence="3">
    <location>
        <begin position="147"/>
        <end position="180"/>
    </location>
</feature>
<dbReference type="Pfam" id="PF13414">
    <property type="entry name" value="TPR_11"/>
    <property type="match status" value="1"/>
</dbReference>
<dbReference type="PROSITE" id="PS50005">
    <property type="entry name" value="TPR"/>
    <property type="match status" value="2"/>
</dbReference>
<dbReference type="InterPro" id="IPR001623">
    <property type="entry name" value="DnaJ_domain"/>
</dbReference>
<keyword evidence="4" id="KW-0472">Membrane</keyword>
<evidence type="ECO:0000256" key="3">
    <source>
        <dbReference type="PROSITE-ProRule" id="PRU00339"/>
    </source>
</evidence>
<dbReference type="InterPro" id="IPR019734">
    <property type="entry name" value="TPR_rpt"/>
</dbReference>
<dbReference type="PANTHER" id="PTHR44858:SF1">
    <property type="entry name" value="UDP-N-ACETYLGLUCOSAMINE--PEPTIDE N-ACETYLGLUCOSAMINYLTRANSFERASE SPINDLY-RELATED"/>
    <property type="match status" value="1"/>
</dbReference>
<feature type="transmembrane region" description="Helical" evidence="4">
    <location>
        <begin position="340"/>
        <end position="362"/>
    </location>
</feature>
<feature type="transmembrane region" description="Helical" evidence="4">
    <location>
        <begin position="368"/>
        <end position="388"/>
    </location>
</feature>
<dbReference type="CDD" id="cd06257">
    <property type="entry name" value="DnaJ"/>
    <property type="match status" value="1"/>
</dbReference>
<organism evidence="6 7">
    <name type="scientific">Microcystis aeruginosa NIES-44</name>
    <dbReference type="NCBI Taxonomy" id="449439"/>
    <lineage>
        <taxon>Bacteria</taxon>
        <taxon>Bacillati</taxon>
        <taxon>Cyanobacteriota</taxon>
        <taxon>Cyanophyceae</taxon>
        <taxon>Oscillatoriophycideae</taxon>
        <taxon>Chroococcales</taxon>
        <taxon>Microcystaceae</taxon>
        <taxon>Microcystis</taxon>
    </lineage>
</organism>
<feature type="transmembrane region" description="Helical" evidence="4">
    <location>
        <begin position="400"/>
        <end position="420"/>
    </location>
</feature>
<comment type="caution">
    <text evidence="6">The sequence shown here is derived from an EMBL/GenBank/DDBJ whole genome shotgun (WGS) entry which is preliminary data.</text>
</comment>
<name>A0A0A1VPT6_MICAE</name>
<dbReference type="SUPFAM" id="SSF48452">
    <property type="entry name" value="TPR-like"/>
    <property type="match status" value="1"/>
</dbReference>
<dbReference type="Proteomes" id="UP000030321">
    <property type="component" value="Unassembled WGS sequence"/>
</dbReference>